<keyword evidence="1" id="KW-0812">Transmembrane</keyword>
<dbReference type="EMBL" id="VSSQ01005910">
    <property type="protein sequence ID" value="MPM30861.1"/>
    <property type="molecule type" value="Genomic_DNA"/>
</dbReference>
<keyword evidence="1" id="KW-0472">Membrane</keyword>
<keyword evidence="1" id="KW-1133">Transmembrane helix</keyword>
<gene>
    <name evidence="2" type="ORF">SDC9_77412</name>
</gene>
<proteinExistence type="predicted"/>
<organism evidence="2">
    <name type="scientific">bioreactor metagenome</name>
    <dbReference type="NCBI Taxonomy" id="1076179"/>
    <lineage>
        <taxon>unclassified sequences</taxon>
        <taxon>metagenomes</taxon>
        <taxon>ecological metagenomes</taxon>
    </lineage>
</organism>
<comment type="caution">
    <text evidence="2">The sequence shown here is derived from an EMBL/GenBank/DDBJ whole genome shotgun (WGS) entry which is preliminary data.</text>
</comment>
<reference evidence="2" key="1">
    <citation type="submission" date="2019-08" db="EMBL/GenBank/DDBJ databases">
        <authorList>
            <person name="Kucharzyk K."/>
            <person name="Murdoch R.W."/>
            <person name="Higgins S."/>
            <person name="Loffler F."/>
        </authorList>
    </citation>
    <scope>NUCLEOTIDE SEQUENCE</scope>
</reference>
<evidence type="ECO:0000313" key="2">
    <source>
        <dbReference type="EMBL" id="MPM30861.1"/>
    </source>
</evidence>
<dbReference type="AlphaFoldDB" id="A0A644YSM1"/>
<name>A0A644YSM1_9ZZZZ</name>
<evidence type="ECO:0000256" key="1">
    <source>
        <dbReference type="SAM" id="Phobius"/>
    </source>
</evidence>
<protein>
    <submittedName>
        <fullName evidence="2">Uncharacterized protein</fullName>
    </submittedName>
</protein>
<sequence>MVKSPDPKLFEQAIFIMREDAAGGVTAEQVLQEAQRAADGYLRRNSRWGRRLGQIPPPIYVALGGLLASLAWGAAIYFPLLF</sequence>
<feature type="transmembrane region" description="Helical" evidence="1">
    <location>
        <begin position="59"/>
        <end position="80"/>
    </location>
</feature>
<accession>A0A644YSM1</accession>